<dbReference type="Proteomes" id="UP000440578">
    <property type="component" value="Unassembled WGS sequence"/>
</dbReference>
<gene>
    <name evidence="2" type="primary">SM41_0</name>
    <name evidence="2" type="ORF">FJT64_006155</name>
</gene>
<dbReference type="EMBL" id="VIIS01001565">
    <property type="protein sequence ID" value="KAF0296390.1"/>
    <property type="molecule type" value="Genomic_DNA"/>
</dbReference>
<feature type="compositionally biased region" description="Acidic residues" evidence="1">
    <location>
        <begin position="86"/>
        <end position="96"/>
    </location>
</feature>
<comment type="caution">
    <text evidence="2">The sequence shown here is derived from an EMBL/GenBank/DDBJ whole genome shotgun (WGS) entry which is preliminary data.</text>
</comment>
<evidence type="ECO:0000313" key="2">
    <source>
        <dbReference type="EMBL" id="KAF0296390.1"/>
    </source>
</evidence>
<dbReference type="AlphaFoldDB" id="A0A6A4VYD1"/>
<protein>
    <submittedName>
        <fullName evidence="2">Spicule matrix protein</fullName>
    </submittedName>
</protein>
<sequence length="733" mass="77974">MLPASNPDRCRVYQWKLLHHVCKDHLVMLNPVHLSLQVHRLYGHIRICIQTGRPELEFTPLMRDPKCATFVTEEICEQLRRRAAAEDSDSGVEVEVSDAKDGAAGGAPSASGGSALSKLNEETHAYCRGAAPPAVYSDSESGAGAAQPGVSGTQPGVGETQSGVSEAQPGVNEAQPGVSEAQPDVSGAQPGLSGAQPGISEAQPGVSEAQPGVSEAQPGVNEAQPGLSGAQPGISEAQPGVSEAQPGVSEAQPGVSEAQPGVSEAQPGVSEAQPGVSEAQPGVSGAQPGVSGVQPGVSGVQPGVSGAQPGVHGTQPLTDRAQPGVSGALEARLDALEANLMRILDILENRLNQGSGNGRSGIAMPTGVSFPKPTSLPRPFVLLKAAIKAHLVGGGHQKKKEELKKQSTDTTFRRRVMALLDIYNVLGQLSKDLQNLQKLPWERLQLHADTVKKLEQMAGTLAASASTRRGSTVLSSSDIADMLREEDPTELKTCWPNLLKHADKISPDQSKEIKSFAAALADHCRRREKSTDARGATKGCHNAQLMDAMNDIRTASDLHSIKQSRTSSVAVEVQQALHRLKRRRMIPDVVTGECLKVAYQALQNSAPNLSNQELLKFLWERAKLQAALTPYVDTVIRLWLLCPAESVVESMGSTVKAVFGVHRQLRHDNAEKELIVRWNGPDPAHSDYVVQAALKRGGFDFVRSTVSIVSMLQSTVIARHKAAKCARTYIFHD</sequence>
<accession>A0A6A4VYD1</accession>
<organism evidence="2 3">
    <name type="scientific">Amphibalanus amphitrite</name>
    <name type="common">Striped barnacle</name>
    <name type="synonym">Balanus amphitrite</name>
    <dbReference type="NCBI Taxonomy" id="1232801"/>
    <lineage>
        <taxon>Eukaryota</taxon>
        <taxon>Metazoa</taxon>
        <taxon>Ecdysozoa</taxon>
        <taxon>Arthropoda</taxon>
        <taxon>Crustacea</taxon>
        <taxon>Multicrustacea</taxon>
        <taxon>Cirripedia</taxon>
        <taxon>Thoracica</taxon>
        <taxon>Thoracicalcarea</taxon>
        <taxon>Balanomorpha</taxon>
        <taxon>Balanoidea</taxon>
        <taxon>Balanidae</taxon>
        <taxon>Amphibalaninae</taxon>
        <taxon>Amphibalanus</taxon>
    </lineage>
</organism>
<evidence type="ECO:0000256" key="1">
    <source>
        <dbReference type="SAM" id="MobiDB-lite"/>
    </source>
</evidence>
<feature type="region of interest" description="Disordered" evidence="1">
    <location>
        <begin position="133"/>
        <end position="322"/>
    </location>
</feature>
<name>A0A6A4VYD1_AMPAM</name>
<feature type="compositionally biased region" description="Polar residues" evidence="1">
    <location>
        <begin position="150"/>
        <end position="165"/>
    </location>
</feature>
<feature type="compositionally biased region" description="Low complexity" evidence="1">
    <location>
        <begin position="106"/>
        <end position="115"/>
    </location>
</feature>
<proteinExistence type="predicted"/>
<feature type="region of interest" description="Disordered" evidence="1">
    <location>
        <begin position="82"/>
        <end position="115"/>
    </location>
</feature>
<reference evidence="2 3" key="1">
    <citation type="submission" date="2019-07" db="EMBL/GenBank/DDBJ databases">
        <title>Draft genome assembly of a fouling barnacle, Amphibalanus amphitrite (Darwin, 1854): The first reference genome for Thecostraca.</title>
        <authorList>
            <person name="Kim W."/>
        </authorList>
    </citation>
    <scope>NUCLEOTIDE SEQUENCE [LARGE SCALE GENOMIC DNA]</scope>
    <source>
        <strain evidence="2">SNU_AA5</strain>
        <tissue evidence="2">Soma without cirri and trophi</tissue>
    </source>
</reference>
<dbReference type="OrthoDB" id="6625098at2759"/>
<evidence type="ECO:0000313" key="3">
    <source>
        <dbReference type="Proteomes" id="UP000440578"/>
    </source>
</evidence>
<feature type="compositionally biased region" description="Low complexity" evidence="1">
    <location>
        <begin position="287"/>
        <end position="306"/>
    </location>
</feature>
<keyword evidence="3" id="KW-1185">Reference proteome</keyword>